<reference evidence="3" key="1">
    <citation type="submission" date="2013-01" db="EMBL/GenBank/DDBJ databases">
        <title>Genome draft of Hydrogenophaga taeniospiralis 2K1.</title>
        <authorList>
            <person name="Gomila M."/>
            <person name="Lalucat J."/>
        </authorList>
    </citation>
    <scope>NUCLEOTIDE SEQUENCE</scope>
    <source>
        <strain evidence="3">CCUG 15921</strain>
    </source>
</reference>
<dbReference type="PANTHER" id="PTHR43639:SF1">
    <property type="entry name" value="SHORT-CHAIN DEHYDROGENASE_REDUCTASE FAMILY PROTEIN"/>
    <property type="match status" value="1"/>
</dbReference>
<evidence type="ECO:0000256" key="1">
    <source>
        <dbReference type="ARBA" id="ARBA00006484"/>
    </source>
</evidence>
<dbReference type="EMBL" id="AOGK01000007">
    <property type="protein sequence ID" value="MDG5975576.1"/>
    <property type="molecule type" value="Genomic_DNA"/>
</dbReference>
<gene>
    <name evidence="3" type="ORF">H010_09961</name>
</gene>
<accession>A0A9X4NSW0</accession>
<dbReference type="SUPFAM" id="SSF51735">
    <property type="entry name" value="NAD(P)-binding Rossmann-fold domains"/>
    <property type="match status" value="1"/>
</dbReference>
<comment type="similarity">
    <text evidence="1">Belongs to the short-chain dehydrogenases/reductases (SDR) family.</text>
</comment>
<dbReference type="InterPro" id="IPR036291">
    <property type="entry name" value="NAD(P)-bd_dom_sf"/>
</dbReference>
<dbReference type="PANTHER" id="PTHR43639">
    <property type="entry name" value="OXIDOREDUCTASE, SHORT-CHAIN DEHYDROGENASE/REDUCTASE FAMILY (AFU_ORTHOLOGUE AFUA_5G02870)"/>
    <property type="match status" value="1"/>
</dbReference>
<organism evidence="3 4">
    <name type="scientific">Hydrogenophaga taeniospiralis CCUG 15921</name>
    <dbReference type="NCBI Taxonomy" id="1281780"/>
    <lineage>
        <taxon>Bacteria</taxon>
        <taxon>Pseudomonadati</taxon>
        <taxon>Pseudomonadota</taxon>
        <taxon>Betaproteobacteria</taxon>
        <taxon>Burkholderiales</taxon>
        <taxon>Comamonadaceae</taxon>
        <taxon>Hydrogenophaga</taxon>
    </lineage>
</organism>
<evidence type="ECO:0000313" key="3">
    <source>
        <dbReference type="EMBL" id="MDG5975576.1"/>
    </source>
</evidence>
<dbReference type="Gene3D" id="3.40.50.720">
    <property type="entry name" value="NAD(P)-binding Rossmann-like Domain"/>
    <property type="match status" value="1"/>
</dbReference>
<evidence type="ECO:0000256" key="2">
    <source>
        <dbReference type="ARBA" id="ARBA00023002"/>
    </source>
</evidence>
<dbReference type="OrthoDB" id="5292672at2"/>
<sequence length="265" mass="28190">MPSPSPTEPTAPRTVLITGAGRRLGREIALTLARGGWNVAVHHRLSVDEARQTAADCDALSGRAGSAQPVYADLGDEASVRALLPTVVARFGRVDAVVNNASLFEHDSAQTFGFAAMDQHLHTNTGAAVLLAQALHAHLLTAGDAREGAVVNLLDQKLWNQNPDFFSYTLSKAALEAATTMLALALAPRVRVVGVAPGLTLTSHLLSEEKFAELHRQSPLGRSSTPQDVATTVAFALNNRSITGTTLLVDGGQHLMRFERDFSLM</sequence>
<dbReference type="NCBIfam" id="NF006597">
    <property type="entry name" value="PRK09134.1"/>
    <property type="match status" value="1"/>
</dbReference>
<dbReference type="PRINTS" id="PR00081">
    <property type="entry name" value="GDHRDH"/>
</dbReference>
<evidence type="ECO:0000313" key="4">
    <source>
        <dbReference type="Proteomes" id="UP001152876"/>
    </source>
</evidence>
<dbReference type="AlphaFoldDB" id="A0A9X4NSW0"/>
<proteinExistence type="inferred from homology"/>
<name>A0A9X4NSW0_9BURK</name>
<protein>
    <submittedName>
        <fullName evidence="3">Short-chain dehydrogenase/reductase SDR</fullName>
    </submittedName>
</protein>
<keyword evidence="2" id="KW-0560">Oxidoreductase</keyword>
<dbReference type="InterPro" id="IPR002347">
    <property type="entry name" value="SDR_fam"/>
</dbReference>
<comment type="caution">
    <text evidence="3">The sequence shown here is derived from an EMBL/GenBank/DDBJ whole genome shotgun (WGS) entry which is preliminary data.</text>
</comment>
<dbReference type="RefSeq" id="WP_068171257.1">
    <property type="nucleotide sequence ID" value="NZ_AOGK01000007.1"/>
</dbReference>
<dbReference type="Proteomes" id="UP001152876">
    <property type="component" value="Unassembled WGS sequence"/>
</dbReference>
<dbReference type="GO" id="GO:0016491">
    <property type="term" value="F:oxidoreductase activity"/>
    <property type="evidence" value="ECO:0007669"/>
    <property type="project" value="UniProtKB-KW"/>
</dbReference>
<keyword evidence="4" id="KW-1185">Reference proteome</keyword>
<dbReference type="Pfam" id="PF13561">
    <property type="entry name" value="adh_short_C2"/>
    <property type="match status" value="1"/>
</dbReference>
<dbReference type="PRINTS" id="PR00080">
    <property type="entry name" value="SDRFAMILY"/>
</dbReference>